<dbReference type="Pfam" id="PF01865">
    <property type="entry name" value="PhoU_div"/>
    <property type="match status" value="1"/>
</dbReference>
<accession>A0A4Y4EYY4</accession>
<evidence type="ECO:0000313" key="3">
    <source>
        <dbReference type="Proteomes" id="UP000319812"/>
    </source>
</evidence>
<evidence type="ECO:0000313" key="2">
    <source>
        <dbReference type="EMBL" id="GED22397.1"/>
    </source>
</evidence>
<dbReference type="SUPFAM" id="SSF109755">
    <property type="entry name" value="PhoU-like"/>
    <property type="match status" value="1"/>
</dbReference>
<dbReference type="Proteomes" id="UP000319812">
    <property type="component" value="Unassembled WGS sequence"/>
</dbReference>
<gene>
    <name evidence="2" type="ORF">HHA01_13740</name>
</gene>
<comment type="caution">
    <text evidence="2">The sequence shown here is derived from an EMBL/GenBank/DDBJ whole genome shotgun (WGS) entry which is preliminary data.</text>
</comment>
<organism evidence="2 3">
    <name type="scientific">Halomonas halmophila</name>
    <dbReference type="NCBI Taxonomy" id="252"/>
    <lineage>
        <taxon>Bacteria</taxon>
        <taxon>Pseudomonadati</taxon>
        <taxon>Pseudomonadota</taxon>
        <taxon>Gammaproteobacteria</taxon>
        <taxon>Oceanospirillales</taxon>
        <taxon>Halomonadaceae</taxon>
        <taxon>Halomonas</taxon>
    </lineage>
</organism>
<evidence type="ECO:0000256" key="1">
    <source>
        <dbReference type="ARBA" id="ARBA00008591"/>
    </source>
</evidence>
<keyword evidence="3" id="KW-1185">Reference proteome</keyword>
<reference evidence="2 3" key="1">
    <citation type="submission" date="2019-06" db="EMBL/GenBank/DDBJ databases">
        <title>Whole genome shotgun sequence of Halomonas halmophila NBRC 15537.</title>
        <authorList>
            <person name="Hosoyama A."/>
            <person name="Uohara A."/>
            <person name="Ohji S."/>
            <person name="Ichikawa N."/>
        </authorList>
    </citation>
    <scope>NUCLEOTIDE SEQUENCE [LARGE SCALE GENOMIC DNA]</scope>
    <source>
        <strain evidence="2 3">NBRC 15537</strain>
    </source>
</reference>
<dbReference type="Gene3D" id="1.20.58.220">
    <property type="entry name" value="Phosphate transport system protein phou homolog 2, domain 2"/>
    <property type="match status" value="1"/>
</dbReference>
<dbReference type="InterPro" id="IPR038078">
    <property type="entry name" value="PhoU-like_sf"/>
</dbReference>
<dbReference type="InterPro" id="IPR002727">
    <property type="entry name" value="DUF47"/>
</dbReference>
<dbReference type="NCBIfam" id="TIGR00153">
    <property type="entry name" value="TIGR00153 family protein"/>
    <property type="match status" value="1"/>
</dbReference>
<dbReference type="PANTHER" id="PTHR36536">
    <property type="entry name" value="UPF0111 PROTEIN HI_1603"/>
    <property type="match status" value="1"/>
</dbReference>
<protein>
    <submittedName>
        <fullName evidence="2">TIGR00153 family protein</fullName>
    </submittedName>
</protein>
<dbReference type="EMBL" id="BJOC01000018">
    <property type="protein sequence ID" value="GED22397.1"/>
    <property type="molecule type" value="Genomic_DNA"/>
</dbReference>
<proteinExistence type="inferred from homology"/>
<sequence>MLMVTSNPFSAMFGRSPFQPLLAHIVKVNDCADQLLPFFEDSLNGDWQAAGTHRETITRLEHEADELKTELRLNLPNTMFLPVSRSDLLDLISVQDKIANKVRDITGIMLGRSMQMPEPLAESMRHYMQTSVACVGQARQALEELKDLLESGFGRNVSDVMQNLIRELHTLEQQTDAQQVDIRRQLFTLEESLPPVEVMFLYKIIDWVGELSDLAERVGSRLQIMTAN</sequence>
<dbReference type="AlphaFoldDB" id="A0A4Y4EYY4"/>
<dbReference type="InterPro" id="IPR018445">
    <property type="entry name" value="Put_Phosphate_transp_reg"/>
</dbReference>
<comment type="similarity">
    <text evidence="1">Belongs to the UPF0111 family.</text>
</comment>
<dbReference type="PANTHER" id="PTHR36536:SF3">
    <property type="entry name" value="UPF0111 PROTEIN HI_1603"/>
    <property type="match status" value="1"/>
</dbReference>
<name>A0A4Y4EYY4_9GAMM</name>